<organism evidence="2 3">
    <name type="scientific">Catenulispora pinistramenti</name>
    <dbReference type="NCBI Taxonomy" id="2705254"/>
    <lineage>
        <taxon>Bacteria</taxon>
        <taxon>Bacillati</taxon>
        <taxon>Actinomycetota</taxon>
        <taxon>Actinomycetes</taxon>
        <taxon>Catenulisporales</taxon>
        <taxon>Catenulisporaceae</taxon>
        <taxon>Catenulispora</taxon>
    </lineage>
</organism>
<evidence type="ECO:0000313" key="2">
    <source>
        <dbReference type="EMBL" id="MBS2547163.1"/>
    </source>
</evidence>
<dbReference type="InterPro" id="IPR016193">
    <property type="entry name" value="Cytidine_deaminase-like"/>
</dbReference>
<dbReference type="SUPFAM" id="SSF53927">
    <property type="entry name" value="Cytidine deaminase-like"/>
    <property type="match status" value="1"/>
</dbReference>
<sequence>MTIQTAAAPVPDARLLAPGAVSPAEHDWLGDAIELAENNVAAGGGPFGALIVRDGEVLARSGNRVTESFDPTAHAEVMAIRAACSRIRDFRLTGTTLISSCEPCPMCITAALWARVSRIVYAADRQAAEGAGFDDREFYDLLATPVQDWPVPVVRIAHADSDVPFRSWSTAHYKIEY</sequence>
<keyword evidence="3" id="KW-1185">Reference proteome</keyword>
<dbReference type="Pfam" id="PF00383">
    <property type="entry name" value="dCMP_cyt_deam_1"/>
    <property type="match status" value="1"/>
</dbReference>
<name>A0ABS5KMA4_9ACTN</name>
<dbReference type="RefSeq" id="WP_212008764.1">
    <property type="nucleotide sequence ID" value="NZ_JAAFYZ010000023.1"/>
</dbReference>
<accession>A0ABS5KMA4</accession>
<dbReference type="CDD" id="cd01285">
    <property type="entry name" value="nucleoside_deaminase"/>
    <property type="match status" value="1"/>
</dbReference>
<dbReference type="InterPro" id="IPR002125">
    <property type="entry name" value="CMP_dCMP_dom"/>
</dbReference>
<dbReference type="PANTHER" id="PTHR11079:SF161">
    <property type="entry name" value="CMP_DCMP-TYPE DEAMINASE DOMAIN-CONTAINING PROTEIN"/>
    <property type="match status" value="1"/>
</dbReference>
<feature type="domain" description="CMP/dCMP-type deaminase" evidence="1">
    <location>
        <begin position="23"/>
        <end position="134"/>
    </location>
</feature>
<proteinExistence type="predicted"/>
<dbReference type="Gene3D" id="3.40.140.10">
    <property type="entry name" value="Cytidine Deaminase, domain 2"/>
    <property type="match status" value="1"/>
</dbReference>
<comment type="caution">
    <text evidence="2">The sequence shown here is derived from an EMBL/GenBank/DDBJ whole genome shotgun (WGS) entry which is preliminary data.</text>
</comment>
<gene>
    <name evidence="2" type="ORF">KGQ19_09790</name>
</gene>
<dbReference type="EMBL" id="JAAFYZ010000023">
    <property type="protein sequence ID" value="MBS2547163.1"/>
    <property type="molecule type" value="Genomic_DNA"/>
</dbReference>
<dbReference type="Proteomes" id="UP000730482">
    <property type="component" value="Unassembled WGS sequence"/>
</dbReference>
<evidence type="ECO:0000259" key="1">
    <source>
        <dbReference type="PROSITE" id="PS51747"/>
    </source>
</evidence>
<reference evidence="2 3" key="1">
    <citation type="submission" date="2020-02" db="EMBL/GenBank/DDBJ databases">
        <title>Acidophilic actinobacteria isolated from forest soil.</title>
        <authorList>
            <person name="Golinska P."/>
        </authorList>
    </citation>
    <scope>NUCLEOTIDE SEQUENCE [LARGE SCALE GENOMIC DNA]</scope>
    <source>
        <strain evidence="2 3">NL8</strain>
    </source>
</reference>
<evidence type="ECO:0000313" key="3">
    <source>
        <dbReference type="Proteomes" id="UP000730482"/>
    </source>
</evidence>
<protein>
    <submittedName>
        <fullName evidence="2">Nucleoside deaminase</fullName>
    </submittedName>
</protein>
<dbReference type="PANTHER" id="PTHR11079">
    <property type="entry name" value="CYTOSINE DEAMINASE FAMILY MEMBER"/>
    <property type="match status" value="1"/>
</dbReference>
<dbReference type="PROSITE" id="PS51747">
    <property type="entry name" value="CYT_DCMP_DEAMINASES_2"/>
    <property type="match status" value="1"/>
</dbReference>